<dbReference type="PANTHER" id="PTHR14596">
    <property type="entry name" value="ZINC FINGER PROTEIN"/>
    <property type="match status" value="1"/>
</dbReference>
<evidence type="ECO:0000313" key="2">
    <source>
        <dbReference type="EMBL" id="KAF2076774.1"/>
    </source>
</evidence>
<evidence type="ECO:0000256" key="1">
    <source>
        <dbReference type="SAM" id="MobiDB-lite"/>
    </source>
</evidence>
<dbReference type="GO" id="GO:0000981">
    <property type="term" value="F:DNA-binding transcription factor activity, RNA polymerase II-specific"/>
    <property type="evidence" value="ECO:0007669"/>
    <property type="project" value="TreeGrafter"/>
</dbReference>
<dbReference type="EMBL" id="AJWJ01000049">
    <property type="protein sequence ID" value="KAF2076774.1"/>
    <property type="molecule type" value="Genomic_DNA"/>
</dbReference>
<feature type="compositionally biased region" description="Low complexity" evidence="1">
    <location>
        <begin position="451"/>
        <end position="471"/>
    </location>
</feature>
<dbReference type="PANTHER" id="PTHR14596:SF72">
    <property type="entry name" value="ZINC FINGER PROTEIN MSN2-RELATED"/>
    <property type="match status" value="1"/>
</dbReference>
<gene>
    <name evidence="2" type="ORF">CYY_001900</name>
</gene>
<dbReference type="AlphaFoldDB" id="A0A8J4Q0Y2"/>
<feature type="compositionally biased region" description="Acidic residues" evidence="1">
    <location>
        <begin position="20"/>
        <end position="30"/>
    </location>
</feature>
<comment type="caution">
    <text evidence="2">The sequence shown here is derived from an EMBL/GenBank/DDBJ whole genome shotgun (WGS) entry which is preliminary data.</text>
</comment>
<protein>
    <submittedName>
        <fullName evidence="2">Uncharacterized protein</fullName>
    </submittedName>
</protein>
<feature type="region of interest" description="Disordered" evidence="1">
    <location>
        <begin position="609"/>
        <end position="668"/>
    </location>
</feature>
<evidence type="ECO:0000313" key="3">
    <source>
        <dbReference type="Proteomes" id="UP000695562"/>
    </source>
</evidence>
<feature type="compositionally biased region" description="Low complexity" evidence="1">
    <location>
        <begin position="8"/>
        <end position="19"/>
    </location>
</feature>
<feature type="compositionally biased region" description="Low complexity" evidence="1">
    <location>
        <begin position="429"/>
        <end position="442"/>
    </location>
</feature>
<reference evidence="2" key="1">
    <citation type="submission" date="2020-01" db="EMBL/GenBank/DDBJ databases">
        <title>Development of genomics and gene disruption for Polysphondylium violaceum indicates a role for the polyketide synthase stlB in stalk morphogenesis.</title>
        <authorList>
            <person name="Narita B."/>
            <person name="Kawabe Y."/>
            <person name="Kin K."/>
            <person name="Saito T."/>
            <person name="Gibbs R."/>
            <person name="Kuspa A."/>
            <person name="Muzny D."/>
            <person name="Queller D."/>
            <person name="Richards S."/>
            <person name="Strassman J."/>
            <person name="Sucgang R."/>
            <person name="Worley K."/>
            <person name="Schaap P."/>
        </authorList>
    </citation>
    <scope>NUCLEOTIDE SEQUENCE</scope>
    <source>
        <strain evidence="2">QSvi11</strain>
    </source>
</reference>
<feature type="compositionally biased region" description="Low complexity" evidence="1">
    <location>
        <begin position="609"/>
        <end position="623"/>
    </location>
</feature>
<organism evidence="2 3">
    <name type="scientific">Polysphondylium violaceum</name>
    <dbReference type="NCBI Taxonomy" id="133409"/>
    <lineage>
        <taxon>Eukaryota</taxon>
        <taxon>Amoebozoa</taxon>
        <taxon>Evosea</taxon>
        <taxon>Eumycetozoa</taxon>
        <taxon>Dictyostelia</taxon>
        <taxon>Dictyosteliales</taxon>
        <taxon>Dictyosteliaceae</taxon>
        <taxon>Polysphondylium</taxon>
    </lineage>
</organism>
<accession>A0A8J4Q0Y2</accession>
<feature type="compositionally biased region" description="Low complexity" evidence="1">
    <location>
        <begin position="644"/>
        <end position="661"/>
    </location>
</feature>
<feature type="region of interest" description="Disordered" evidence="1">
    <location>
        <begin position="1"/>
        <end position="39"/>
    </location>
</feature>
<proteinExistence type="predicted"/>
<dbReference type="GO" id="GO:0042594">
    <property type="term" value="P:response to starvation"/>
    <property type="evidence" value="ECO:0007669"/>
    <property type="project" value="TreeGrafter"/>
</dbReference>
<sequence>MEEDIEEISSNNNQQPPSSNEDDDNNEEDDKQQQRLKGHKDNFKKSLDILYRAYQAIFHFIRDEKPSIVFHSPNSTRKNSNTYKYRMVYFDSNALPKQAENFVRHPNDPDAVISFTYRFELVHTKTLFKNSFVQFLLDMIKSRYKSYVLNDKRILKSPLNNLFSIDQFADTLYQSFMQYNPAQILNSNDCRIISTALCNHYERKEYKRHPTSYKVKSFKKKDIIEKILVSKGLDYIVEEDSKTQIHNLVNINSIKSNMLLSGDSISSYLEIPDKENAKQVLGWDNEDDRIGRPDIIPDIFLLDYLLAKLLSNVGTILTENTYTSTKNPFLIYSFQTTFDNRPFQIPTDSKSKLIVLPLSMKGHYSFALFSIDSENCIDIYHIDPHVGADCPLCRKKSFLFHFVKKNFFHVENIRYNHIYTQQQTEFEENTNINNNPNHNHNSIPDDDDEYNNSNNSNSNNNNNNNNNNHNSTSDNRGFFTILNIVAMVQDLNQQWIDNCNFNISQLFEFINNQRLALVEGQPNTLFNFKIVEINRLEFKHLLKLDYIDVIKKTKKILLTNQPIPTEIHESILRISRYLNQNFSTTESTSIVNNNYNLPFNSLLNLFNNQNQINSNNDNSNDNNNNEDDQENVNNQEQNQDDNMDSNNNIDNNDNNIDNNNNIDDDNNEKRKDLEINIDDNDSKGNLLKKQKTINQYVKSSPDM</sequence>
<name>A0A8J4Q0Y2_9MYCE</name>
<feature type="region of interest" description="Disordered" evidence="1">
    <location>
        <begin position="429"/>
        <end position="472"/>
    </location>
</feature>
<dbReference type="Proteomes" id="UP000695562">
    <property type="component" value="Unassembled WGS sequence"/>
</dbReference>
<dbReference type="GO" id="GO:0000987">
    <property type="term" value="F:cis-regulatory region sequence-specific DNA binding"/>
    <property type="evidence" value="ECO:0007669"/>
    <property type="project" value="TreeGrafter"/>
</dbReference>
<dbReference type="GO" id="GO:0005634">
    <property type="term" value="C:nucleus"/>
    <property type="evidence" value="ECO:0007669"/>
    <property type="project" value="TreeGrafter"/>
</dbReference>
<keyword evidence="3" id="KW-1185">Reference proteome</keyword>